<sequence length="168" mass="18533">MLCSLGGSPWVELVYAGCHYKLERYTAQDKVIESISAIEKKCLPRTLALSAEELRAVVKRPNTVLLYATPRHGSVEVYGYLLAFQNRFALHISKVVVAKPHRRCGVARALIQEVFSCTKKGSATLHVDPANTAALALYNSIGFEVDGILEDYYSAGKPAHKLAKQLEQ</sequence>
<name>A0ABP1GGD0_9CHLO</name>
<keyword evidence="3" id="KW-1185">Reference proteome</keyword>
<dbReference type="Proteomes" id="UP001497392">
    <property type="component" value="Unassembled WGS sequence"/>
</dbReference>
<reference evidence="2 3" key="1">
    <citation type="submission" date="2024-06" db="EMBL/GenBank/DDBJ databases">
        <authorList>
            <person name="Kraege A."/>
            <person name="Thomma B."/>
        </authorList>
    </citation>
    <scope>NUCLEOTIDE SEQUENCE [LARGE SCALE GENOMIC DNA]</scope>
</reference>
<organism evidence="2 3">
    <name type="scientific">Coccomyxa viridis</name>
    <dbReference type="NCBI Taxonomy" id="1274662"/>
    <lineage>
        <taxon>Eukaryota</taxon>
        <taxon>Viridiplantae</taxon>
        <taxon>Chlorophyta</taxon>
        <taxon>core chlorophytes</taxon>
        <taxon>Trebouxiophyceae</taxon>
        <taxon>Trebouxiophyceae incertae sedis</taxon>
        <taxon>Coccomyxaceae</taxon>
        <taxon>Coccomyxa</taxon>
    </lineage>
</organism>
<accession>A0ABP1GGD0</accession>
<dbReference type="EMBL" id="CAXHTA020000019">
    <property type="protein sequence ID" value="CAL5228823.1"/>
    <property type="molecule type" value="Genomic_DNA"/>
</dbReference>
<dbReference type="PROSITE" id="PS51186">
    <property type="entry name" value="GNAT"/>
    <property type="match status" value="1"/>
</dbReference>
<dbReference type="InterPro" id="IPR016181">
    <property type="entry name" value="Acyl_CoA_acyltransferase"/>
</dbReference>
<evidence type="ECO:0000259" key="1">
    <source>
        <dbReference type="PROSITE" id="PS51186"/>
    </source>
</evidence>
<dbReference type="SUPFAM" id="SSF55729">
    <property type="entry name" value="Acyl-CoA N-acyltransferases (Nat)"/>
    <property type="match status" value="1"/>
</dbReference>
<dbReference type="PANTHER" id="PTHR47542">
    <property type="entry name" value="ACYL-COA N-ACYLTRANSFERASES (NAT) SUPERFAMILY PROTEIN"/>
    <property type="match status" value="1"/>
</dbReference>
<gene>
    <name evidence="2" type="primary">g12024</name>
    <name evidence="2" type="ORF">VP750_LOCUS10729</name>
</gene>
<comment type="caution">
    <text evidence="2">The sequence shown here is derived from an EMBL/GenBank/DDBJ whole genome shotgun (WGS) entry which is preliminary data.</text>
</comment>
<evidence type="ECO:0000313" key="2">
    <source>
        <dbReference type="EMBL" id="CAL5228823.1"/>
    </source>
</evidence>
<feature type="domain" description="N-acetyltransferase" evidence="1">
    <location>
        <begin position="20"/>
        <end position="167"/>
    </location>
</feature>
<dbReference type="InterPro" id="IPR000182">
    <property type="entry name" value="GNAT_dom"/>
</dbReference>
<dbReference type="PANTHER" id="PTHR47542:SF2">
    <property type="entry name" value="ACYL-COA N-ACYLTRANSFERASES (NAT) SUPERFAMILY PROTEIN"/>
    <property type="match status" value="1"/>
</dbReference>
<evidence type="ECO:0000313" key="3">
    <source>
        <dbReference type="Proteomes" id="UP001497392"/>
    </source>
</evidence>
<protein>
    <submittedName>
        <fullName evidence="2">G12024 protein</fullName>
    </submittedName>
</protein>
<dbReference type="Gene3D" id="3.40.630.30">
    <property type="match status" value="1"/>
</dbReference>
<dbReference type="Pfam" id="PF00583">
    <property type="entry name" value="Acetyltransf_1"/>
    <property type="match status" value="1"/>
</dbReference>
<proteinExistence type="predicted"/>